<dbReference type="InterPro" id="IPR008183">
    <property type="entry name" value="Aldose_1/G6P_1-epimerase"/>
</dbReference>
<reference evidence="9" key="1">
    <citation type="submission" date="2022-05" db="EMBL/GenBank/DDBJ databases">
        <title>Genome-based reclassification of Anoxybacillus salavatliensis Cihan et al. as a later heterotypic synonym of Anoxybacillus gonensis Belduz et al. 2003.</title>
        <authorList>
            <person name="Inan Bektas K."/>
            <person name="Guler H.I."/>
            <person name="Belduz A.O."/>
            <person name="Canakci S."/>
        </authorList>
    </citation>
    <scope>NUCLEOTIDE SEQUENCE</scope>
    <source>
        <strain evidence="9">NCIMB 13933</strain>
    </source>
</reference>
<evidence type="ECO:0000313" key="10">
    <source>
        <dbReference type="Proteomes" id="UP001176117"/>
    </source>
</evidence>
<keyword evidence="3 5" id="KW-0413">Isomerase</keyword>
<dbReference type="InterPro" id="IPR014718">
    <property type="entry name" value="GH-type_carb-bd"/>
</dbReference>
<feature type="active site" description="Proton acceptor" evidence="6">
    <location>
        <position position="313"/>
    </location>
</feature>
<dbReference type="NCBIfam" id="NF008277">
    <property type="entry name" value="PRK11055.1"/>
    <property type="match status" value="1"/>
</dbReference>
<evidence type="ECO:0000256" key="1">
    <source>
        <dbReference type="ARBA" id="ARBA00005028"/>
    </source>
</evidence>
<dbReference type="GO" id="GO:0005737">
    <property type="term" value="C:cytoplasm"/>
    <property type="evidence" value="ECO:0007669"/>
    <property type="project" value="TreeGrafter"/>
</dbReference>
<dbReference type="PANTHER" id="PTHR10091:SF0">
    <property type="entry name" value="GALACTOSE MUTAROTASE"/>
    <property type="match status" value="1"/>
</dbReference>
<name>A0AAW7THT4_9BACL</name>
<dbReference type="GO" id="GO:0006006">
    <property type="term" value="P:glucose metabolic process"/>
    <property type="evidence" value="ECO:0007669"/>
    <property type="project" value="TreeGrafter"/>
</dbReference>
<sequence length="353" mass="39561">MRIVQEQWTEVDGRPIIAYTFTNDNGMEVTCLNYGCIITKILAPDKHGNYENVVLAFNEFSPYLTNSPYFGAVIGRVAGRIKNASFELNGKTYTLYKNENGNHLHGGKKGFHHAIWQGAGFSKKEEAGVQFSYTSVDGEEGYPGNVDVQITYTLNNQNEFIISYRATSDQDTPLTLTNHTYFNLSGNLKSDILHHRLKIKSNQFLELDNEFIPTGVLLDVANTPFDLREGKTIKEGVEANHPQIALVGQGYDHPFLLNAHHDEEIVLFDPKSGRTLLVETDEPGVVVYTGNQLPDEIKVNGVPSRKYLGICLETQALPDAVHHPHFPSCILRAGEVYSSVTKYTFRVHEEGER</sequence>
<evidence type="ECO:0000256" key="8">
    <source>
        <dbReference type="PIRSR" id="PIRSR005096-3"/>
    </source>
</evidence>
<evidence type="ECO:0000256" key="2">
    <source>
        <dbReference type="ARBA" id="ARBA00006206"/>
    </source>
</evidence>
<dbReference type="AlphaFoldDB" id="A0AAW7THT4"/>
<keyword evidence="4 5" id="KW-0119">Carbohydrate metabolism</keyword>
<dbReference type="GO" id="GO:0033499">
    <property type="term" value="P:galactose catabolic process via UDP-galactose, Leloir pathway"/>
    <property type="evidence" value="ECO:0007669"/>
    <property type="project" value="TreeGrafter"/>
</dbReference>
<dbReference type="CDD" id="cd09019">
    <property type="entry name" value="galactose_mutarotase_like"/>
    <property type="match status" value="1"/>
</dbReference>
<feature type="active site" description="Proton donor" evidence="6">
    <location>
        <position position="179"/>
    </location>
</feature>
<dbReference type="InterPro" id="IPR015443">
    <property type="entry name" value="Aldose_1-epimerase"/>
</dbReference>
<proteinExistence type="inferred from homology"/>
<dbReference type="RefSeq" id="WP_019416716.1">
    <property type="nucleotide sequence ID" value="NZ_CP012152.1"/>
</dbReference>
<dbReference type="PANTHER" id="PTHR10091">
    <property type="entry name" value="ALDOSE-1-EPIMERASE"/>
    <property type="match status" value="1"/>
</dbReference>
<organism evidence="9 10">
    <name type="scientific">Anoxybacillus gonensis</name>
    <dbReference type="NCBI Taxonomy" id="198467"/>
    <lineage>
        <taxon>Bacteria</taxon>
        <taxon>Bacillati</taxon>
        <taxon>Bacillota</taxon>
        <taxon>Bacilli</taxon>
        <taxon>Bacillales</taxon>
        <taxon>Anoxybacillaceae</taxon>
        <taxon>Anoxybacillus</taxon>
    </lineage>
</organism>
<evidence type="ECO:0000256" key="6">
    <source>
        <dbReference type="PIRSR" id="PIRSR005096-1"/>
    </source>
</evidence>
<protein>
    <recommendedName>
        <fullName evidence="5">Aldose 1-epimerase</fullName>
        <ecNumber evidence="5">5.1.3.3</ecNumber>
    </recommendedName>
</protein>
<dbReference type="Pfam" id="PF01263">
    <property type="entry name" value="Aldose_epim"/>
    <property type="match status" value="1"/>
</dbReference>
<keyword evidence="10" id="KW-1185">Reference proteome</keyword>
<feature type="binding site" evidence="7">
    <location>
        <position position="252"/>
    </location>
    <ligand>
        <name>beta-D-galactose</name>
        <dbReference type="ChEBI" id="CHEBI:27667"/>
    </ligand>
</feature>
<gene>
    <name evidence="9" type="ORF">NBU54_04525</name>
</gene>
<feature type="binding site" evidence="8">
    <location>
        <begin position="179"/>
        <end position="181"/>
    </location>
    <ligand>
        <name>beta-D-galactose</name>
        <dbReference type="ChEBI" id="CHEBI:27667"/>
    </ligand>
</feature>
<comment type="caution">
    <text evidence="9">The sequence shown here is derived from an EMBL/GenBank/DDBJ whole genome shotgun (WGS) entry which is preliminary data.</text>
</comment>
<accession>A0AAW7THT4</accession>
<dbReference type="PIRSF" id="PIRSF005096">
    <property type="entry name" value="GALM"/>
    <property type="match status" value="1"/>
</dbReference>
<dbReference type="EMBL" id="JAMOGB010000003">
    <property type="protein sequence ID" value="MDO0876947.1"/>
    <property type="molecule type" value="Genomic_DNA"/>
</dbReference>
<evidence type="ECO:0000256" key="3">
    <source>
        <dbReference type="ARBA" id="ARBA00023235"/>
    </source>
</evidence>
<dbReference type="EC" id="5.1.3.3" evidence="5"/>
<evidence type="ECO:0000256" key="4">
    <source>
        <dbReference type="ARBA" id="ARBA00023277"/>
    </source>
</evidence>
<dbReference type="Gene3D" id="2.70.98.10">
    <property type="match status" value="1"/>
</dbReference>
<evidence type="ECO:0000313" key="9">
    <source>
        <dbReference type="EMBL" id="MDO0876947.1"/>
    </source>
</evidence>
<dbReference type="GO" id="GO:0030246">
    <property type="term" value="F:carbohydrate binding"/>
    <property type="evidence" value="ECO:0007669"/>
    <property type="project" value="InterPro"/>
</dbReference>
<dbReference type="GO" id="GO:0004034">
    <property type="term" value="F:aldose 1-epimerase activity"/>
    <property type="evidence" value="ECO:0007669"/>
    <property type="project" value="UniProtKB-EC"/>
</dbReference>
<comment type="pathway">
    <text evidence="1 5">Carbohydrate metabolism; hexose metabolism.</text>
</comment>
<evidence type="ECO:0000256" key="7">
    <source>
        <dbReference type="PIRSR" id="PIRSR005096-2"/>
    </source>
</evidence>
<comment type="catalytic activity">
    <reaction evidence="5">
        <text>alpha-D-glucose = beta-D-glucose</text>
        <dbReference type="Rhea" id="RHEA:10264"/>
        <dbReference type="ChEBI" id="CHEBI:15903"/>
        <dbReference type="ChEBI" id="CHEBI:17925"/>
        <dbReference type="EC" id="5.1.3.3"/>
    </reaction>
</comment>
<dbReference type="SUPFAM" id="SSF74650">
    <property type="entry name" value="Galactose mutarotase-like"/>
    <property type="match status" value="1"/>
</dbReference>
<comment type="similarity">
    <text evidence="2 5">Belongs to the aldose epimerase family.</text>
</comment>
<dbReference type="InterPro" id="IPR011013">
    <property type="entry name" value="Gal_mutarotase_sf_dom"/>
</dbReference>
<dbReference type="InterPro" id="IPR047215">
    <property type="entry name" value="Galactose_mutarotase-like"/>
</dbReference>
<dbReference type="Proteomes" id="UP001176117">
    <property type="component" value="Unassembled WGS sequence"/>
</dbReference>
<evidence type="ECO:0000256" key="5">
    <source>
        <dbReference type="PIRNR" id="PIRNR005096"/>
    </source>
</evidence>
<dbReference type="KEGG" id="agn:AFK25_11450"/>